<feature type="repeat" description="PPR" evidence="2">
    <location>
        <begin position="227"/>
        <end position="261"/>
    </location>
</feature>
<name>W9QSE5_9ROSA</name>
<dbReference type="STRING" id="981085.W9QSE5"/>
<feature type="repeat" description="PPR" evidence="2">
    <location>
        <begin position="157"/>
        <end position="191"/>
    </location>
</feature>
<dbReference type="NCBIfam" id="TIGR00756">
    <property type="entry name" value="PPR"/>
    <property type="match status" value="4"/>
</dbReference>
<dbReference type="KEGG" id="mnt:21405254"/>
<keyword evidence="1" id="KW-0677">Repeat</keyword>
<feature type="repeat" description="PPR" evidence="2">
    <location>
        <begin position="192"/>
        <end position="226"/>
    </location>
</feature>
<dbReference type="EMBL" id="KE344072">
    <property type="protein sequence ID" value="EXB52663.1"/>
    <property type="molecule type" value="Genomic_DNA"/>
</dbReference>
<evidence type="ECO:0000259" key="3">
    <source>
        <dbReference type="Pfam" id="PF17177"/>
    </source>
</evidence>
<sequence length="406" mass="45838">MVSNFHPPNTLTNEITKTHFFPKPFYPTPTNFPSRNLHFRRPLVATSVEETEKAENGGGKPKFKWVEVGPGITESQKEAISQLSPKMTKRCRALMKQLICFSAHKASLNELLAAWVRIMKPQRADWLAIIKQLKIMDHPLYFQVAEVALLEESFEANIRDYTKIIHCYGKQNRLEDAEKTLLAMKSRGFIRDQVTLTTFIHMYSKAGNLKLAEETFEELKLLGQPLDKRSYGSMIMAYIRAGMPDQGENILREMDVEEIYAGSEVYKALLRAYSMTGDAEGAQRVFDAIQLAGILPDPRLCGLLINAYVESGQSEKACVAFGNMRRAGLEPSDKCVALVLCAYEKENKLQRALDFLMELERHGIMVGEEASETLVGWFRKLGVVKEVDLVLREYASKGASSKIRAS</sequence>
<feature type="repeat" description="PPR" evidence="2">
    <location>
        <begin position="262"/>
        <end position="296"/>
    </location>
</feature>
<organism evidence="4 5">
    <name type="scientific">Morus notabilis</name>
    <dbReference type="NCBI Taxonomy" id="981085"/>
    <lineage>
        <taxon>Eukaryota</taxon>
        <taxon>Viridiplantae</taxon>
        <taxon>Streptophyta</taxon>
        <taxon>Embryophyta</taxon>
        <taxon>Tracheophyta</taxon>
        <taxon>Spermatophyta</taxon>
        <taxon>Magnoliopsida</taxon>
        <taxon>eudicotyledons</taxon>
        <taxon>Gunneridae</taxon>
        <taxon>Pentapetalae</taxon>
        <taxon>rosids</taxon>
        <taxon>fabids</taxon>
        <taxon>Rosales</taxon>
        <taxon>Moraceae</taxon>
        <taxon>Moreae</taxon>
        <taxon>Morus</taxon>
    </lineage>
</organism>
<protein>
    <recommendedName>
        <fullName evidence="3">PROP1-like PPR domain-containing protein</fullName>
    </recommendedName>
</protein>
<dbReference type="Pfam" id="PF01535">
    <property type="entry name" value="PPR"/>
    <property type="match status" value="2"/>
</dbReference>
<accession>W9QSE5</accession>
<keyword evidence="5" id="KW-1185">Reference proteome</keyword>
<evidence type="ECO:0000256" key="2">
    <source>
        <dbReference type="PROSITE-ProRule" id="PRU00708"/>
    </source>
</evidence>
<dbReference type="OrthoDB" id="185373at2759"/>
<gene>
    <name evidence="4" type="ORF">L484_022440</name>
</gene>
<dbReference type="PANTHER" id="PTHR46862">
    <property type="entry name" value="OS07G0661900 PROTEIN"/>
    <property type="match status" value="1"/>
</dbReference>
<dbReference type="InterPro" id="IPR033443">
    <property type="entry name" value="PROP1-like_PPR_dom"/>
</dbReference>
<dbReference type="AlphaFoldDB" id="W9QSE5"/>
<dbReference type="PROSITE" id="PS51375">
    <property type="entry name" value="PPR"/>
    <property type="match status" value="5"/>
</dbReference>
<evidence type="ECO:0000313" key="5">
    <source>
        <dbReference type="Proteomes" id="UP000030645"/>
    </source>
</evidence>
<dbReference type="InterPro" id="IPR002885">
    <property type="entry name" value="PPR_rpt"/>
</dbReference>
<proteinExistence type="predicted"/>
<dbReference type="eggNOG" id="KOG4197">
    <property type="taxonomic scope" value="Eukaryota"/>
</dbReference>
<dbReference type="PANTHER" id="PTHR46862:SF3">
    <property type="entry name" value="OS07G0661900 PROTEIN"/>
    <property type="match status" value="1"/>
</dbReference>
<dbReference type="Pfam" id="PF17177">
    <property type="entry name" value="PPR_long"/>
    <property type="match status" value="1"/>
</dbReference>
<evidence type="ECO:0000313" key="4">
    <source>
        <dbReference type="EMBL" id="EXB52663.1"/>
    </source>
</evidence>
<feature type="domain" description="PROP1-like PPR" evidence="3">
    <location>
        <begin position="246"/>
        <end position="379"/>
    </location>
</feature>
<evidence type="ECO:0000256" key="1">
    <source>
        <dbReference type="ARBA" id="ARBA00022737"/>
    </source>
</evidence>
<dbReference type="Gene3D" id="1.25.40.10">
    <property type="entry name" value="Tetratricopeptide repeat domain"/>
    <property type="match status" value="2"/>
</dbReference>
<feature type="repeat" description="PPR" evidence="2">
    <location>
        <begin position="297"/>
        <end position="331"/>
    </location>
</feature>
<dbReference type="Proteomes" id="UP000030645">
    <property type="component" value="Unassembled WGS sequence"/>
</dbReference>
<reference evidence="5" key="1">
    <citation type="submission" date="2013-01" db="EMBL/GenBank/DDBJ databases">
        <title>Draft Genome Sequence of a Mulberry Tree, Morus notabilis C.K. Schneid.</title>
        <authorList>
            <person name="He N."/>
            <person name="Zhao S."/>
        </authorList>
    </citation>
    <scope>NUCLEOTIDE SEQUENCE</scope>
</reference>
<dbReference type="InterPro" id="IPR011990">
    <property type="entry name" value="TPR-like_helical_dom_sf"/>
</dbReference>